<evidence type="ECO:0000256" key="1">
    <source>
        <dbReference type="SAM" id="Coils"/>
    </source>
</evidence>
<keyword evidence="1" id="KW-0175">Coiled coil</keyword>
<name>A0A8B8LJ49_ABRPR</name>
<dbReference type="KEGG" id="aprc:113865175"/>
<accession>A0A8B8LJ49</accession>
<dbReference type="GeneID" id="113865175"/>
<feature type="coiled-coil region" evidence="1">
    <location>
        <begin position="263"/>
        <end position="290"/>
    </location>
</feature>
<reference evidence="3" key="1">
    <citation type="journal article" date="2019" name="Toxins">
        <title>Detection of Abrin-Like and Prepropulchellin-Like Toxin Genes and Transcripts Using Whole Genome Sequencing and Full-Length Transcript Sequencing of Abrus precatorius.</title>
        <authorList>
            <person name="Hovde B.T."/>
            <person name="Daligault H.E."/>
            <person name="Hanschen E.R."/>
            <person name="Kunde Y.A."/>
            <person name="Johnson M.B."/>
            <person name="Starkenburg S.R."/>
            <person name="Johnson S.L."/>
        </authorList>
    </citation>
    <scope>NUCLEOTIDE SEQUENCE [LARGE SCALE GENOMIC DNA]</scope>
</reference>
<dbReference type="RefSeq" id="XP_027355368.1">
    <property type="nucleotide sequence ID" value="XM_027499567.1"/>
</dbReference>
<dbReference type="AlphaFoldDB" id="A0A8B8LJ49"/>
<reference evidence="4" key="2">
    <citation type="submission" date="2025-08" db="UniProtKB">
        <authorList>
            <consortium name="RefSeq"/>
        </authorList>
    </citation>
    <scope>IDENTIFICATION</scope>
    <source>
        <tissue evidence="4">Young leaves</tissue>
    </source>
</reference>
<keyword evidence="3" id="KW-1185">Reference proteome</keyword>
<protein>
    <submittedName>
        <fullName evidence="4">G-box-binding factor 1-like</fullName>
    </submittedName>
</protein>
<evidence type="ECO:0000256" key="2">
    <source>
        <dbReference type="SAM" id="MobiDB-lite"/>
    </source>
</evidence>
<dbReference type="OrthoDB" id="1435690at2759"/>
<evidence type="ECO:0000313" key="4">
    <source>
        <dbReference type="RefSeq" id="XP_027355368.1"/>
    </source>
</evidence>
<feature type="region of interest" description="Disordered" evidence="2">
    <location>
        <begin position="1"/>
        <end position="32"/>
    </location>
</feature>
<feature type="compositionally biased region" description="Polar residues" evidence="2">
    <location>
        <begin position="16"/>
        <end position="25"/>
    </location>
</feature>
<proteinExistence type="predicted"/>
<dbReference type="Proteomes" id="UP000694853">
    <property type="component" value="Unplaced"/>
</dbReference>
<sequence>MESEENKRFGEPYINSVPQDETMNLPQPLPPPWSTSRKDYHDFGCTPTSSLNQAGSYFYPSWLANQTWSKPPQYDSLYDHSRLSNYPMAAEVGQGAPLACKDKIHGTFVESNMNSMYTFNKSLQPISEVTEESRKNGKRSLIPQTNWEGLKWSAASESMGTPVNNYCGSTNFSFKLQNFPSTEKQQSSMMPGKGGGAHVTSIENRNAIHENRITASDHLEAILAKLNQNLGTDLNASEANPQLEDKKEHEELSKTVDHLSLKNSLLKKKIHDLSHECEELTNENNSLLEELVEKYGLETIVNLMNTKPT</sequence>
<feature type="compositionally biased region" description="Basic and acidic residues" evidence="2">
    <location>
        <begin position="1"/>
        <end position="10"/>
    </location>
</feature>
<evidence type="ECO:0000313" key="3">
    <source>
        <dbReference type="Proteomes" id="UP000694853"/>
    </source>
</evidence>
<gene>
    <name evidence="4" type="primary">LOC113865175</name>
</gene>
<organism evidence="3 4">
    <name type="scientific">Abrus precatorius</name>
    <name type="common">Indian licorice</name>
    <name type="synonym">Glycine abrus</name>
    <dbReference type="NCBI Taxonomy" id="3816"/>
    <lineage>
        <taxon>Eukaryota</taxon>
        <taxon>Viridiplantae</taxon>
        <taxon>Streptophyta</taxon>
        <taxon>Embryophyta</taxon>
        <taxon>Tracheophyta</taxon>
        <taxon>Spermatophyta</taxon>
        <taxon>Magnoliopsida</taxon>
        <taxon>eudicotyledons</taxon>
        <taxon>Gunneridae</taxon>
        <taxon>Pentapetalae</taxon>
        <taxon>rosids</taxon>
        <taxon>fabids</taxon>
        <taxon>Fabales</taxon>
        <taxon>Fabaceae</taxon>
        <taxon>Papilionoideae</taxon>
        <taxon>50 kb inversion clade</taxon>
        <taxon>NPAAA clade</taxon>
        <taxon>indigoferoid/millettioid clade</taxon>
        <taxon>Abreae</taxon>
        <taxon>Abrus</taxon>
    </lineage>
</organism>